<keyword evidence="1" id="KW-0472">Membrane</keyword>
<keyword evidence="1" id="KW-0812">Transmembrane</keyword>
<keyword evidence="3" id="KW-1185">Reference proteome</keyword>
<feature type="transmembrane region" description="Helical" evidence="1">
    <location>
        <begin position="130"/>
        <end position="149"/>
    </location>
</feature>
<evidence type="ECO:0000313" key="3">
    <source>
        <dbReference type="Proteomes" id="UP000637980"/>
    </source>
</evidence>
<name>A0ABQ3EU23_9HYPH</name>
<feature type="transmembrane region" description="Helical" evidence="1">
    <location>
        <begin position="21"/>
        <end position="41"/>
    </location>
</feature>
<reference evidence="3" key="1">
    <citation type="journal article" date="2019" name="Int. J. Syst. Evol. Microbiol.">
        <title>The Global Catalogue of Microorganisms (GCM) 10K type strain sequencing project: providing services to taxonomists for standard genome sequencing and annotation.</title>
        <authorList>
            <consortium name="The Broad Institute Genomics Platform"/>
            <consortium name="The Broad Institute Genome Sequencing Center for Infectious Disease"/>
            <person name="Wu L."/>
            <person name="Ma J."/>
        </authorList>
    </citation>
    <scope>NUCLEOTIDE SEQUENCE [LARGE SCALE GENOMIC DNA]</scope>
    <source>
        <strain evidence="3">KCTC 12861</strain>
    </source>
</reference>
<feature type="transmembrane region" description="Helical" evidence="1">
    <location>
        <begin position="154"/>
        <end position="173"/>
    </location>
</feature>
<proteinExistence type="predicted"/>
<dbReference type="RefSeq" id="WP_189438390.1">
    <property type="nucleotide sequence ID" value="NZ_BMXE01000008.1"/>
</dbReference>
<keyword evidence="1" id="KW-1133">Transmembrane helix</keyword>
<comment type="caution">
    <text evidence="2">The sequence shown here is derived from an EMBL/GenBank/DDBJ whole genome shotgun (WGS) entry which is preliminary data.</text>
</comment>
<accession>A0ABQ3EU23</accession>
<evidence type="ECO:0008006" key="4">
    <source>
        <dbReference type="Google" id="ProtNLM"/>
    </source>
</evidence>
<dbReference type="Proteomes" id="UP000637980">
    <property type="component" value="Unassembled WGS sequence"/>
</dbReference>
<evidence type="ECO:0000256" key="1">
    <source>
        <dbReference type="SAM" id="Phobius"/>
    </source>
</evidence>
<dbReference type="EMBL" id="BMXE01000008">
    <property type="protein sequence ID" value="GHB45074.1"/>
    <property type="molecule type" value="Genomic_DNA"/>
</dbReference>
<gene>
    <name evidence="2" type="ORF">GCM10007094_38070</name>
</gene>
<feature type="transmembrane region" description="Helical" evidence="1">
    <location>
        <begin position="179"/>
        <end position="199"/>
    </location>
</feature>
<feature type="transmembrane region" description="Helical" evidence="1">
    <location>
        <begin position="105"/>
        <end position="124"/>
    </location>
</feature>
<organism evidence="2 3">
    <name type="scientific">Pseudovibrio japonicus</name>
    <dbReference type="NCBI Taxonomy" id="366534"/>
    <lineage>
        <taxon>Bacteria</taxon>
        <taxon>Pseudomonadati</taxon>
        <taxon>Pseudomonadota</taxon>
        <taxon>Alphaproteobacteria</taxon>
        <taxon>Hyphomicrobiales</taxon>
        <taxon>Stappiaceae</taxon>
        <taxon>Pseudovibrio</taxon>
    </lineage>
</organism>
<sequence>MGNPEALQQFDLSVAGFWRSFYAQLVALALGLASLLIFIPFSADGSILQLGEFLGGQPSEVLYRLAIYVVVLIWPALNCVVFAYTTGCLSDRLGIRDTYSNYIIVRNWATVVLACFTILFELLMRLSGSALLEQVLAYLPAFLGLWVYFRVARLVALATIPVSFGLLALEFVVDLALVLIPTYLIFTPVFVISMLAGWVF</sequence>
<protein>
    <recommendedName>
        <fullName evidence="4">DUF4386 domain-containing protein</fullName>
    </recommendedName>
</protein>
<feature type="transmembrane region" description="Helical" evidence="1">
    <location>
        <begin position="61"/>
        <end position="84"/>
    </location>
</feature>
<evidence type="ECO:0000313" key="2">
    <source>
        <dbReference type="EMBL" id="GHB45074.1"/>
    </source>
</evidence>